<proteinExistence type="predicted"/>
<protein>
    <recommendedName>
        <fullName evidence="3">Transposase</fullName>
    </recommendedName>
</protein>
<organism evidence="1 2">
    <name type="scientific">Xenorhabdus taiwanensis</name>
    <dbReference type="NCBI Taxonomy" id="3085177"/>
    <lineage>
        <taxon>Bacteria</taxon>
        <taxon>Pseudomonadati</taxon>
        <taxon>Pseudomonadota</taxon>
        <taxon>Gammaproteobacteria</taxon>
        <taxon>Enterobacterales</taxon>
        <taxon>Morganellaceae</taxon>
        <taxon>Xenorhabdus</taxon>
    </lineage>
</organism>
<dbReference type="Proteomes" id="UP001529514">
    <property type="component" value="Chromosome"/>
</dbReference>
<evidence type="ECO:0000313" key="2">
    <source>
        <dbReference type="Proteomes" id="UP001529514"/>
    </source>
</evidence>
<accession>A0ABN7BYY7</accession>
<evidence type="ECO:0008006" key="3">
    <source>
        <dbReference type="Google" id="ProtNLM"/>
    </source>
</evidence>
<evidence type="ECO:0000313" key="1">
    <source>
        <dbReference type="EMBL" id="BET95537.1"/>
    </source>
</evidence>
<sequence>MTRPTIDLTSSRSLDEKSKCSGELRCSPIFVTAYLGSEQFEVEYLDSVLLKSVCFDSVFLDPK</sequence>
<dbReference type="EMBL" id="AP028978">
    <property type="protein sequence ID" value="BET95537.1"/>
    <property type="molecule type" value="Genomic_DNA"/>
</dbReference>
<gene>
    <name evidence="1" type="ORF">TCT1_04580</name>
</gene>
<reference evidence="1 2" key="1">
    <citation type="submission" date="2023-10" db="EMBL/GenBank/DDBJ databases">
        <title>Xenorhabdus taiwanensis sp. nov., a symbiotic bacterium associated with the entomopathogenic nematode Steinernema taiwanensis.</title>
        <authorList>
            <person name="Tseng C.T."/>
            <person name="Shu H.Y."/>
            <person name="Chen M.H."/>
            <person name="Fang Y.J."/>
            <person name="Wu T.L."/>
            <person name="Lin Y.C."/>
            <person name="Huang C.J."/>
        </authorList>
    </citation>
    <scope>NUCLEOTIDE SEQUENCE [LARGE SCALE GENOMIC DNA]</scope>
    <source>
        <strain evidence="1 2">TCT-1</strain>
    </source>
</reference>
<name>A0ABN7BYY7_9GAMM</name>
<keyword evidence="2" id="KW-1185">Reference proteome</keyword>